<organism evidence="4">
    <name type="scientific">Caldithrix abyssi</name>
    <dbReference type="NCBI Taxonomy" id="187145"/>
    <lineage>
        <taxon>Bacteria</taxon>
        <taxon>Pseudomonadati</taxon>
        <taxon>Calditrichota</taxon>
        <taxon>Calditrichia</taxon>
        <taxon>Calditrichales</taxon>
        <taxon>Calditrichaceae</taxon>
        <taxon>Caldithrix</taxon>
    </lineage>
</organism>
<dbReference type="InterPro" id="IPR036397">
    <property type="entry name" value="RNaseH_sf"/>
</dbReference>
<proteinExistence type="predicted"/>
<sequence>MDLKKKLAYYKQPSQSQQPQDTETKPPPSLVALKEIFNAAISRPEAPFLKIEIPYQLNRFSPLPAAVKSGPATRYPHEEIPLDRCLFFDLETTGLAGGAGTFAFLIGFAFFQEERLMVRQYFLPDYGREYHVFVELSGFFTRFEYLISFNGKSYDFPLLRTRFILNRQPFALEDYHHIDLLHPVRRLWKDSFPSCDLGTIERELLDRRRQGDIPGALIPHAYFKFLQTGVIHDMKRVIEHNALDLLSLAELFLLFNRIENQ</sequence>
<dbReference type="Gene3D" id="3.30.420.10">
    <property type="entry name" value="Ribonuclease H-like superfamily/Ribonuclease H"/>
    <property type="match status" value="1"/>
</dbReference>
<dbReference type="EMBL" id="DROD01000209">
    <property type="protein sequence ID" value="HHJ52154.1"/>
    <property type="molecule type" value="Genomic_DNA"/>
</dbReference>
<feature type="transmembrane region" description="Helical" evidence="2">
    <location>
        <begin position="92"/>
        <end position="111"/>
    </location>
</feature>
<evidence type="ECO:0000256" key="1">
    <source>
        <dbReference type="SAM" id="MobiDB-lite"/>
    </source>
</evidence>
<keyword evidence="2" id="KW-0472">Membrane</keyword>
<dbReference type="PANTHER" id="PTHR38462:SF1">
    <property type="entry name" value="YPRB RIBONUCLEASE H-LIKE DOMAIN-CONTAINING PROTEIN"/>
    <property type="match status" value="1"/>
</dbReference>
<comment type="caution">
    <text evidence="4">The sequence shown here is derived from an EMBL/GenBank/DDBJ whole genome shotgun (WGS) entry which is preliminary data.</text>
</comment>
<protein>
    <recommendedName>
        <fullName evidence="3">YprB ribonuclease H-like domain-containing protein</fullName>
    </recommendedName>
</protein>
<dbReference type="InterPro" id="IPR012337">
    <property type="entry name" value="RNaseH-like_sf"/>
</dbReference>
<dbReference type="SUPFAM" id="SSF53098">
    <property type="entry name" value="Ribonuclease H-like"/>
    <property type="match status" value="1"/>
</dbReference>
<feature type="region of interest" description="Disordered" evidence="1">
    <location>
        <begin position="1"/>
        <end position="27"/>
    </location>
</feature>
<dbReference type="PANTHER" id="PTHR38462">
    <property type="entry name" value="EXONUCLEASE-LIKE PROTEIN"/>
    <property type="match status" value="1"/>
</dbReference>
<name>A0A7V5UEF1_CALAY</name>
<feature type="domain" description="YprB ribonuclease H-like" evidence="3">
    <location>
        <begin position="86"/>
        <end position="252"/>
    </location>
</feature>
<feature type="non-terminal residue" evidence="4">
    <location>
        <position position="261"/>
    </location>
</feature>
<reference evidence="4" key="1">
    <citation type="journal article" date="2020" name="mSystems">
        <title>Genome- and Community-Level Interaction Insights into Carbon Utilization and Element Cycling Functions of Hydrothermarchaeota in Hydrothermal Sediment.</title>
        <authorList>
            <person name="Zhou Z."/>
            <person name="Liu Y."/>
            <person name="Xu W."/>
            <person name="Pan J."/>
            <person name="Luo Z.H."/>
            <person name="Li M."/>
        </authorList>
    </citation>
    <scope>NUCLEOTIDE SEQUENCE [LARGE SCALE GENOMIC DNA]</scope>
    <source>
        <strain evidence="4">HyVt-527</strain>
    </source>
</reference>
<dbReference type="GO" id="GO:0003676">
    <property type="term" value="F:nucleic acid binding"/>
    <property type="evidence" value="ECO:0007669"/>
    <property type="project" value="InterPro"/>
</dbReference>
<keyword evidence="2" id="KW-0812">Transmembrane</keyword>
<evidence type="ECO:0000313" key="4">
    <source>
        <dbReference type="EMBL" id="HHJ52154.1"/>
    </source>
</evidence>
<dbReference type="Proteomes" id="UP000886124">
    <property type="component" value="Unassembled WGS sequence"/>
</dbReference>
<dbReference type="InterPro" id="IPR038720">
    <property type="entry name" value="YprB_RNase_H-like_dom"/>
</dbReference>
<gene>
    <name evidence="4" type="ORF">ENJ89_03070</name>
</gene>
<dbReference type="Pfam" id="PF13482">
    <property type="entry name" value="RNase_H_2"/>
    <property type="match status" value="1"/>
</dbReference>
<evidence type="ECO:0000256" key="2">
    <source>
        <dbReference type="SAM" id="Phobius"/>
    </source>
</evidence>
<accession>A0A7V5UEF1</accession>
<dbReference type="AlphaFoldDB" id="A0A7V5UEF1"/>
<keyword evidence="2" id="KW-1133">Transmembrane helix</keyword>
<evidence type="ECO:0000259" key="3">
    <source>
        <dbReference type="Pfam" id="PF13482"/>
    </source>
</evidence>